<evidence type="ECO:0000256" key="1">
    <source>
        <dbReference type="SAM" id="Phobius"/>
    </source>
</evidence>
<dbReference type="OrthoDB" id="383050at2759"/>
<feature type="transmembrane region" description="Helical" evidence="1">
    <location>
        <begin position="119"/>
        <end position="137"/>
    </location>
</feature>
<feature type="transmembrane region" description="Helical" evidence="1">
    <location>
        <begin position="211"/>
        <end position="230"/>
    </location>
</feature>
<sequence>MKGTYVSSISIHKEVKKPEYALVGIRILSVITTITYVILFNFLTRNFLTLSEEEKAQYDIKDGAENILKDDKIFVNYYKPFSIINVICGCFLIFLNLMKILSNFRITCLCIKLVSYKKYIRLISLHLDILFISLIFIQNLENRLFFCNIENYIYWFRNYNKNDLFINSGNNLCHMHNYAFIFLSIFMIMLIIEFMAMYLNTDRAFRKKFCLFYIKLFTAYMYLALFYIFLKTRRFFKETLSEYNVYDLNKYSDTVKIIIYSTQKQKNYYLQLLIVSTIVSAILFSLLCYYDMYGILRTCKFYLLVSILTNACTLIFIVSQVLYSSYLLEGNLFFCSYEEYLQMGQNHHDKAPDSDDPIAPSNTHETKWFCNMHEILYIYLSNNFICLLAFVADFILSAYMTFSSKYASKTT</sequence>
<dbReference type="OMA" id="CSYEEYL"/>
<comment type="caution">
    <text evidence="2">The sequence shown here is derived from an EMBL/GenBank/DDBJ whole genome shotgun (WGS) entry which is preliminary data.</text>
</comment>
<evidence type="ECO:0000313" key="2">
    <source>
        <dbReference type="EMBL" id="GAW81119.1"/>
    </source>
</evidence>
<feature type="transmembrane region" description="Helical" evidence="1">
    <location>
        <begin position="178"/>
        <end position="199"/>
    </location>
</feature>
<feature type="transmembrane region" description="Helical" evidence="1">
    <location>
        <begin position="268"/>
        <end position="289"/>
    </location>
</feature>
<evidence type="ECO:0000313" key="3">
    <source>
        <dbReference type="Proteomes" id="UP000195521"/>
    </source>
</evidence>
<dbReference type="Proteomes" id="UP000195521">
    <property type="component" value="Unassembled WGS sequence"/>
</dbReference>
<feature type="transmembrane region" description="Helical" evidence="1">
    <location>
        <begin position="77"/>
        <end position="98"/>
    </location>
</feature>
<dbReference type="GeneID" id="39747837"/>
<feature type="transmembrane region" description="Helical" evidence="1">
    <location>
        <begin position="301"/>
        <end position="323"/>
    </location>
</feature>
<keyword evidence="1" id="KW-0472">Membrane</keyword>
<organism evidence="2 3">
    <name type="scientific">Plasmodium gonderi</name>
    <dbReference type="NCBI Taxonomy" id="77519"/>
    <lineage>
        <taxon>Eukaryota</taxon>
        <taxon>Sar</taxon>
        <taxon>Alveolata</taxon>
        <taxon>Apicomplexa</taxon>
        <taxon>Aconoidasida</taxon>
        <taxon>Haemosporida</taxon>
        <taxon>Plasmodiidae</taxon>
        <taxon>Plasmodium</taxon>
        <taxon>Plasmodium (Plasmodium)</taxon>
    </lineage>
</organism>
<gene>
    <name evidence="2" type="ORF">PGO_093190</name>
</gene>
<dbReference type="EMBL" id="BDQF01000010">
    <property type="protein sequence ID" value="GAW81119.1"/>
    <property type="molecule type" value="Genomic_DNA"/>
</dbReference>
<accession>A0A1Y1JF09</accession>
<keyword evidence="3" id="KW-1185">Reference proteome</keyword>
<reference evidence="3" key="1">
    <citation type="submission" date="2017-04" db="EMBL/GenBank/DDBJ databases">
        <title>Plasmodium gonderi genome.</title>
        <authorList>
            <person name="Arisue N."/>
            <person name="Honma H."/>
            <person name="Kawai S."/>
            <person name="Tougan T."/>
            <person name="Tanabe K."/>
            <person name="Horii T."/>
        </authorList>
    </citation>
    <scope>NUCLEOTIDE SEQUENCE [LARGE SCALE GENOMIC DNA]</scope>
    <source>
        <strain evidence="3">ATCC 30045</strain>
    </source>
</reference>
<dbReference type="RefSeq" id="XP_028543708.1">
    <property type="nucleotide sequence ID" value="XM_028687907.1"/>
</dbReference>
<protein>
    <submittedName>
        <fullName evidence="2">Uncharacterized protein</fullName>
    </submittedName>
</protein>
<name>A0A1Y1JF09_PLAGO</name>
<keyword evidence="1" id="KW-1133">Transmembrane helix</keyword>
<proteinExistence type="predicted"/>
<feature type="transmembrane region" description="Helical" evidence="1">
    <location>
        <begin position="20"/>
        <end position="43"/>
    </location>
</feature>
<feature type="transmembrane region" description="Helical" evidence="1">
    <location>
        <begin position="376"/>
        <end position="399"/>
    </location>
</feature>
<dbReference type="AlphaFoldDB" id="A0A1Y1JF09"/>
<keyword evidence="1" id="KW-0812">Transmembrane</keyword>